<dbReference type="AlphaFoldDB" id="A0A653C0G5"/>
<evidence type="ECO:0000313" key="1">
    <source>
        <dbReference type="EMBL" id="VEN41416.1"/>
    </source>
</evidence>
<protein>
    <submittedName>
        <fullName evidence="1">Uncharacterized protein</fullName>
    </submittedName>
</protein>
<sequence>MQSEILAVEDAMKIEVDAVKTEPVEAEGELIGIEQTRRPKVKHGNTDESVLTRIKKEQVDNDWDWENELKMQDTKNELKMQDTKVKLEEDVNCEELKIEAEEVIIKEENDDFKDANGGIAVKR</sequence>
<feature type="non-terminal residue" evidence="1">
    <location>
        <position position="123"/>
    </location>
</feature>
<accession>A0A653C0G5</accession>
<keyword evidence="2" id="KW-1185">Reference proteome</keyword>
<organism evidence="1 2">
    <name type="scientific">Callosobruchus maculatus</name>
    <name type="common">Southern cowpea weevil</name>
    <name type="synonym">Pulse bruchid</name>
    <dbReference type="NCBI Taxonomy" id="64391"/>
    <lineage>
        <taxon>Eukaryota</taxon>
        <taxon>Metazoa</taxon>
        <taxon>Ecdysozoa</taxon>
        <taxon>Arthropoda</taxon>
        <taxon>Hexapoda</taxon>
        <taxon>Insecta</taxon>
        <taxon>Pterygota</taxon>
        <taxon>Neoptera</taxon>
        <taxon>Endopterygota</taxon>
        <taxon>Coleoptera</taxon>
        <taxon>Polyphaga</taxon>
        <taxon>Cucujiformia</taxon>
        <taxon>Chrysomeloidea</taxon>
        <taxon>Chrysomelidae</taxon>
        <taxon>Bruchinae</taxon>
        <taxon>Bruchini</taxon>
        <taxon>Callosobruchus</taxon>
    </lineage>
</organism>
<dbReference type="EMBL" id="CAACVG010006747">
    <property type="protein sequence ID" value="VEN41416.1"/>
    <property type="molecule type" value="Genomic_DNA"/>
</dbReference>
<evidence type="ECO:0000313" key="2">
    <source>
        <dbReference type="Proteomes" id="UP000410492"/>
    </source>
</evidence>
<reference evidence="1 2" key="1">
    <citation type="submission" date="2019-01" db="EMBL/GenBank/DDBJ databases">
        <authorList>
            <person name="Sayadi A."/>
        </authorList>
    </citation>
    <scope>NUCLEOTIDE SEQUENCE [LARGE SCALE GENOMIC DNA]</scope>
</reference>
<name>A0A653C0G5_CALMS</name>
<proteinExistence type="predicted"/>
<dbReference type="Proteomes" id="UP000410492">
    <property type="component" value="Unassembled WGS sequence"/>
</dbReference>
<gene>
    <name evidence="1" type="ORF">CALMAC_LOCUS5245</name>
</gene>